<dbReference type="RefSeq" id="XP_003869324.1">
    <property type="nucleotide sequence ID" value="XM_003869275.1"/>
</dbReference>
<dbReference type="PIRSF" id="PIRSF032184">
    <property type="entry name" value="ATPase_V1_H"/>
    <property type="match status" value="1"/>
</dbReference>
<dbReference type="Pfam" id="PF11698">
    <property type="entry name" value="V-ATPase_H_C"/>
    <property type="match status" value="1"/>
</dbReference>
<organism evidence="6 7">
    <name type="scientific">Candida orthopsilosis (strain 90-125)</name>
    <name type="common">Yeast</name>
    <dbReference type="NCBI Taxonomy" id="1136231"/>
    <lineage>
        <taxon>Eukaryota</taxon>
        <taxon>Fungi</taxon>
        <taxon>Dikarya</taxon>
        <taxon>Ascomycota</taxon>
        <taxon>Saccharomycotina</taxon>
        <taxon>Pichiomycetes</taxon>
        <taxon>Debaryomycetaceae</taxon>
        <taxon>Candida/Lodderomyces clade</taxon>
        <taxon>Candida</taxon>
    </lineage>
</organism>
<accession>H8X595</accession>
<dbReference type="GO" id="GO:0000329">
    <property type="term" value="C:fungal-type vacuole membrane"/>
    <property type="evidence" value="ECO:0007669"/>
    <property type="project" value="TreeGrafter"/>
</dbReference>
<dbReference type="AlphaFoldDB" id="H8X595"/>
<evidence type="ECO:0000256" key="4">
    <source>
        <dbReference type="ARBA" id="ARBA00023065"/>
    </source>
</evidence>
<dbReference type="SUPFAM" id="SSF48371">
    <property type="entry name" value="ARM repeat"/>
    <property type="match status" value="1"/>
</dbReference>
<keyword evidence="3" id="KW-0375">Hydrogen ion transport</keyword>
<dbReference type="GeneID" id="14540056"/>
<name>H8X595_CANO9</name>
<dbReference type="InterPro" id="IPR004908">
    <property type="entry name" value="ATPase_V1-cplx_hsu"/>
</dbReference>
<dbReference type="InterPro" id="IPR038497">
    <property type="entry name" value="ATPase_V1-cplx_hsu_C_sf"/>
</dbReference>
<dbReference type="Gene3D" id="1.25.10.10">
    <property type="entry name" value="Leucine-rich Repeat Variant"/>
    <property type="match status" value="1"/>
</dbReference>
<gene>
    <name evidence="6" type="ORF">CORT_0D03460</name>
</gene>
<reference evidence="6 7" key="1">
    <citation type="journal article" date="2012" name="PLoS ONE">
        <title>Sequence and analysis of the genome of the pathogenic yeast Candida orthopsilosis.</title>
        <authorList>
            <person name="Riccombeni A."/>
            <person name="Vidanes G."/>
            <person name="Proux-Wera E."/>
            <person name="Wolfe K.H."/>
            <person name="Butler G."/>
        </authorList>
    </citation>
    <scope>NUCLEOTIDE SEQUENCE [LARGE SCALE GENOMIC DNA]</scope>
    <source>
        <strain evidence="6 7">Co 90-125</strain>
    </source>
</reference>
<dbReference type="HOGENOM" id="CLU_025709_4_0_1"/>
<dbReference type="InterPro" id="IPR011989">
    <property type="entry name" value="ARM-like"/>
</dbReference>
<dbReference type="PANTHER" id="PTHR10698:SF0">
    <property type="entry name" value="V-TYPE PROTON ATPASE SUBUNIT H"/>
    <property type="match status" value="1"/>
</dbReference>
<dbReference type="GO" id="GO:0000221">
    <property type="term" value="C:vacuolar proton-transporting V-type ATPase, V1 domain"/>
    <property type="evidence" value="ECO:0007669"/>
    <property type="project" value="InterPro"/>
</dbReference>
<dbReference type="InterPro" id="IPR011987">
    <property type="entry name" value="ATPase_V1-cplx_hsu_C"/>
</dbReference>
<keyword evidence="7" id="KW-1185">Reference proteome</keyword>
<dbReference type="Proteomes" id="UP000005018">
    <property type="component" value="Chromosome 4"/>
</dbReference>
<dbReference type="Pfam" id="PF03224">
    <property type="entry name" value="V-ATPase_H_N"/>
    <property type="match status" value="1"/>
</dbReference>
<dbReference type="Gene3D" id="1.25.40.150">
    <property type="entry name" value="V-type ATPase, subunit H, C-terminal domain"/>
    <property type="match status" value="1"/>
</dbReference>
<dbReference type="eggNOG" id="KOG2759">
    <property type="taxonomic scope" value="Eukaryota"/>
</dbReference>
<feature type="domain" description="ATPase V1 complex subunit H C-terminal" evidence="5">
    <location>
        <begin position="398"/>
        <end position="523"/>
    </location>
</feature>
<evidence type="ECO:0000313" key="7">
    <source>
        <dbReference type="Proteomes" id="UP000005018"/>
    </source>
</evidence>
<comment type="similarity">
    <text evidence="1">Belongs to the V-ATPase H subunit family.</text>
</comment>
<dbReference type="OrthoDB" id="10263554at2759"/>
<dbReference type="KEGG" id="cot:CORT_0D03460"/>
<evidence type="ECO:0000259" key="5">
    <source>
        <dbReference type="Pfam" id="PF11698"/>
    </source>
</evidence>
<evidence type="ECO:0000256" key="1">
    <source>
        <dbReference type="ARBA" id="ARBA00008613"/>
    </source>
</evidence>
<evidence type="ECO:0000256" key="2">
    <source>
        <dbReference type="ARBA" id="ARBA00022448"/>
    </source>
</evidence>
<keyword evidence="4" id="KW-0406">Ion transport</keyword>
<sequence>MFANFTTTISNLIHFHHNASNNSPSFATMASRAQTQYNLLRISILSTTKVKIPAKRLCESPSTPTMSQFALDSTYLNDSKKIISERIIPWEGLARSRVVTEDDANHIKILEKQSNENRDNTVKSQLDLYSKVLLNVLSKVDKDDVVKNVLTLINDLLIKVPEFLDSLLNLSSIDKGLPFDPFVKHLDKEPLIKSLALYNIVILAKGSPDKEVIIRTFSAITSLIENSDSNFQFIGVQLLQELVSDRRYKTIYQENNLLTNFKPINALIAKSSTHPNATGLQLSYNVLLATWILSFNAEINKSIIHNFPQIAGSLLLIAKDSIKLKIVRISVAVLKNFVSCCVSSQEQFKVVKLLLFHDALTTVKTLKERKFAQNGSDEELCSDLAYLSDTLEETVKTKLTSFDEYLTALENPKLLSWASPIHKSTDFWLENSGKFKDSNYKLIKRIFDILGANSNDTTICVVLLNDLQYLIKNLGQDLIHFINTEKGGSYKVLIMSFLENNQGNNELRYEALKTIQLLVGHNF</sequence>
<evidence type="ECO:0000313" key="6">
    <source>
        <dbReference type="EMBL" id="CCG23188.1"/>
    </source>
</evidence>
<dbReference type="InterPro" id="IPR016024">
    <property type="entry name" value="ARM-type_fold"/>
</dbReference>
<dbReference type="PANTHER" id="PTHR10698">
    <property type="entry name" value="V-TYPE PROTON ATPASE SUBUNIT H"/>
    <property type="match status" value="1"/>
</dbReference>
<protein>
    <submittedName>
        <fullName evidence="6">Vma13 protein</fullName>
    </submittedName>
</protein>
<dbReference type="EMBL" id="HE681722">
    <property type="protein sequence ID" value="CCG23188.1"/>
    <property type="molecule type" value="Genomic_DNA"/>
</dbReference>
<proteinExistence type="inferred from homology"/>
<keyword evidence="2" id="KW-0813">Transport</keyword>
<dbReference type="GO" id="GO:0046961">
    <property type="term" value="F:proton-transporting ATPase activity, rotational mechanism"/>
    <property type="evidence" value="ECO:0007669"/>
    <property type="project" value="InterPro"/>
</dbReference>
<evidence type="ECO:0000256" key="3">
    <source>
        <dbReference type="ARBA" id="ARBA00022781"/>
    </source>
</evidence>